<dbReference type="InterPro" id="IPR002885">
    <property type="entry name" value="PPR_rpt"/>
</dbReference>
<keyword evidence="3" id="KW-0732">Signal</keyword>
<dbReference type="Pfam" id="PF01535">
    <property type="entry name" value="PPR"/>
    <property type="match status" value="5"/>
</dbReference>
<evidence type="ECO:0000256" key="3">
    <source>
        <dbReference type="SAM" id="SignalP"/>
    </source>
</evidence>
<dbReference type="InterPro" id="IPR046960">
    <property type="entry name" value="PPR_At4g14850-like_plant"/>
</dbReference>
<dbReference type="InterPro" id="IPR046848">
    <property type="entry name" value="E_motif"/>
</dbReference>
<dbReference type="PROSITE" id="PS51375">
    <property type="entry name" value="PPR"/>
    <property type="match status" value="4"/>
</dbReference>
<dbReference type="EMBL" id="CP126651">
    <property type="protein sequence ID" value="WJZ86267.1"/>
    <property type="molecule type" value="Genomic_DNA"/>
</dbReference>
<evidence type="ECO:0000313" key="5">
    <source>
        <dbReference type="Proteomes" id="UP001227230"/>
    </source>
</evidence>
<gene>
    <name evidence="4" type="ORF">VitviT2T_005740</name>
</gene>
<dbReference type="Gene3D" id="1.25.40.10">
    <property type="entry name" value="Tetratricopeptide repeat domain"/>
    <property type="match status" value="3"/>
</dbReference>
<feature type="repeat" description="PPR" evidence="2">
    <location>
        <begin position="310"/>
        <end position="344"/>
    </location>
</feature>
<dbReference type="NCBIfam" id="TIGR00756">
    <property type="entry name" value="PPR"/>
    <property type="match status" value="4"/>
</dbReference>
<feature type="repeat" description="PPR" evidence="2">
    <location>
        <begin position="205"/>
        <end position="235"/>
    </location>
</feature>
<dbReference type="Pfam" id="PF20431">
    <property type="entry name" value="E_motif"/>
    <property type="match status" value="1"/>
</dbReference>
<name>A0ABY9BUQ6_VITVI</name>
<evidence type="ECO:0000256" key="1">
    <source>
        <dbReference type="ARBA" id="ARBA00022737"/>
    </source>
</evidence>
<feature type="repeat" description="PPR" evidence="2">
    <location>
        <begin position="104"/>
        <end position="138"/>
    </location>
</feature>
<feature type="repeat" description="PPR" evidence="2">
    <location>
        <begin position="345"/>
        <end position="379"/>
    </location>
</feature>
<reference evidence="4 5" key="1">
    <citation type="journal article" date="2023" name="Hortic Res">
        <title>The complete reference genome for grapevine (Vitis vinifera L.) genetics and breeding.</title>
        <authorList>
            <person name="Shi X."/>
            <person name="Cao S."/>
            <person name="Wang X."/>
            <person name="Huang S."/>
            <person name="Wang Y."/>
            <person name="Liu Z."/>
            <person name="Liu W."/>
            <person name="Leng X."/>
            <person name="Peng Y."/>
            <person name="Wang N."/>
            <person name="Wang Y."/>
            <person name="Ma Z."/>
            <person name="Xu X."/>
            <person name="Zhang F."/>
            <person name="Xue H."/>
            <person name="Zhong H."/>
            <person name="Wang Y."/>
            <person name="Zhang K."/>
            <person name="Velt A."/>
            <person name="Avia K."/>
            <person name="Holtgrawe D."/>
            <person name="Grimplet J."/>
            <person name="Matus J.T."/>
            <person name="Ware D."/>
            <person name="Wu X."/>
            <person name="Wang H."/>
            <person name="Liu C."/>
            <person name="Fang Y."/>
            <person name="Rustenholz C."/>
            <person name="Cheng Z."/>
            <person name="Xiao H."/>
            <person name="Zhou Y."/>
        </authorList>
    </citation>
    <scope>NUCLEOTIDE SEQUENCE [LARGE SCALE GENOMIC DNA]</scope>
    <source>
        <strain evidence="5">cv. Pinot noir / PN40024</strain>
        <tissue evidence="4">Leaf</tissue>
    </source>
</reference>
<organism evidence="4 5">
    <name type="scientific">Vitis vinifera</name>
    <name type="common">Grape</name>
    <dbReference type="NCBI Taxonomy" id="29760"/>
    <lineage>
        <taxon>Eukaryota</taxon>
        <taxon>Viridiplantae</taxon>
        <taxon>Streptophyta</taxon>
        <taxon>Embryophyta</taxon>
        <taxon>Tracheophyta</taxon>
        <taxon>Spermatophyta</taxon>
        <taxon>Magnoliopsida</taxon>
        <taxon>eudicotyledons</taxon>
        <taxon>Gunneridae</taxon>
        <taxon>Pentapetalae</taxon>
        <taxon>rosids</taxon>
        <taxon>Vitales</taxon>
        <taxon>Vitaceae</taxon>
        <taxon>Viteae</taxon>
        <taxon>Vitis</taxon>
    </lineage>
</organism>
<dbReference type="PANTHER" id="PTHR47926:SF347">
    <property type="entry name" value="PENTATRICOPEPTIDE REPEAT-CONTAINING PROTEIN"/>
    <property type="match status" value="1"/>
</dbReference>
<keyword evidence="5" id="KW-1185">Reference proteome</keyword>
<proteinExistence type="predicted"/>
<dbReference type="SUPFAM" id="SSF48452">
    <property type="entry name" value="TPR-like"/>
    <property type="match status" value="1"/>
</dbReference>
<dbReference type="Pfam" id="PF13041">
    <property type="entry name" value="PPR_2"/>
    <property type="match status" value="1"/>
</dbReference>
<evidence type="ECO:0008006" key="6">
    <source>
        <dbReference type="Google" id="ProtNLM"/>
    </source>
</evidence>
<feature type="chain" id="PRO_5046723256" description="Pentatricopeptide repeat-containing protein" evidence="3">
    <location>
        <begin position="31"/>
        <end position="536"/>
    </location>
</feature>
<dbReference type="InterPro" id="IPR011990">
    <property type="entry name" value="TPR-like_helical_dom_sf"/>
</dbReference>
<evidence type="ECO:0000313" key="4">
    <source>
        <dbReference type="EMBL" id="WJZ86267.1"/>
    </source>
</evidence>
<dbReference type="Proteomes" id="UP001227230">
    <property type="component" value="Chromosome 4"/>
</dbReference>
<feature type="signal peptide" evidence="3">
    <location>
        <begin position="1"/>
        <end position="30"/>
    </location>
</feature>
<sequence length="536" mass="59519">MLPLRTQMLGFLVKPKLLLLTRMIFTSIRCFVGMASQRNSYDYTYLLQRCKGTKTIKSIHAQIIIGGFEENPFLGAKLVGKYAQCYESNIEDARKVFDCLPDRDVFVWNTIIQGYANLGPFMEALNIYEYMRCSGVAANRYTFPFVLKACGAMKDGKKGQAIHGHVVKHGLDLDLFVGNALVAFYAKCNEIGASRRVFDMISEKDIVTWNSMISGYAINGCADDALVLFHNMLQVQGDTVYAPDSATLVAILPACAQATAIQEGLWIHSYVIKSGIELDAALGSGLIAMYANCGLLNSARDVFDRIDDKNIVVWNAIIRCYGMHGHADEALKMFSGLIDSGLHPDGVIFLCLLSAFSHAGMVAEGMELFEKMGDYGVEKSSEHYASVVDILGRAGFLHEAVEFVKNMPMQPGKDVYGALLGACRIHNNIELAEEIAEKLFVLDPDNAGRYIILVKMYEDAGKWENAARLRKALKEKNIRKPLGCSAIELGCVLHTFGVEDKSHPFKDQIFDTLERLDNIMEEEAGLFDRFPLVETI</sequence>
<dbReference type="PANTHER" id="PTHR47926">
    <property type="entry name" value="PENTATRICOPEPTIDE REPEAT-CONTAINING PROTEIN"/>
    <property type="match status" value="1"/>
</dbReference>
<protein>
    <recommendedName>
        <fullName evidence="6">Pentatricopeptide repeat-containing protein</fullName>
    </recommendedName>
</protein>
<keyword evidence="1" id="KW-0677">Repeat</keyword>
<accession>A0ABY9BUQ6</accession>
<evidence type="ECO:0000256" key="2">
    <source>
        <dbReference type="PROSITE-ProRule" id="PRU00708"/>
    </source>
</evidence>